<dbReference type="OrthoDB" id="9793111at2"/>
<dbReference type="Gene3D" id="3.40.50.10990">
    <property type="entry name" value="GTP cyclohydrolase II"/>
    <property type="match status" value="1"/>
</dbReference>
<evidence type="ECO:0000256" key="4">
    <source>
        <dbReference type="ARBA" id="ARBA00004853"/>
    </source>
</evidence>
<feature type="binding site" evidence="20">
    <location>
        <position position="29"/>
    </location>
    <ligand>
        <name>Mg(2+)</name>
        <dbReference type="ChEBI" id="CHEBI:18420"/>
        <label>2</label>
    </ligand>
</feature>
<evidence type="ECO:0000256" key="2">
    <source>
        <dbReference type="ARBA" id="ARBA00001936"/>
    </source>
</evidence>
<feature type="domain" description="GTP cyclohydrolase II" evidence="21">
    <location>
        <begin position="209"/>
        <end position="375"/>
    </location>
</feature>
<keyword evidence="16 20" id="KW-0456">Lyase</keyword>
<dbReference type="FunFam" id="3.40.50.10990:FF:000001">
    <property type="entry name" value="Riboflavin biosynthesis protein RibBA"/>
    <property type="match status" value="1"/>
</dbReference>
<feature type="binding site" evidence="20">
    <location>
        <position position="33"/>
    </location>
    <ligand>
        <name>D-ribulose 5-phosphate</name>
        <dbReference type="ChEBI" id="CHEBI:58121"/>
    </ligand>
</feature>
<keyword evidence="8 20" id="KW-0686">Riboflavin biosynthesis</keyword>
<evidence type="ECO:0000256" key="17">
    <source>
        <dbReference type="ARBA" id="ARBA00023268"/>
    </source>
</evidence>
<keyword evidence="23" id="KW-1185">Reference proteome</keyword>
<dbReference type="CDD" id="cd00641">
    <property type="entry name" value="GTP_cyclohydro2"/>
    <property type="match status" value="1"/>
</dbReference>
<dbReference type="PANTHER" id="PTHR21327">
    <property type="entry name" value="GTP CYCLOHYDROLASE II-RELATED"/>
    <property type="match status" value="1"/>
</dbReference>
<feature type="binding site" evidence="20">
    <location>
        <begin position="28"/>
        <end position="29"/>
    </location>
    <ligand>
        <name>D-ribulose 5-phosphate</name>
        <dbReference type="ChEBI" id="CHEBI:58121"/>
    </ligand>
</feature>
<dbReference type="HAMAP" id="MF_01283">
    <property type="entry name" value="RibBA"/>
    <property type="match status" value="1"/>
</dbReference>
<evidence type="ECO:0000313" key="23">
    <source>
        <dbReference type="Proteomes" id="UP000237684"/>
    </source>
</evidence>
<comment type="function">
    <text evidence="3 20">Catalyzes the conversion of D-ribulose 5-phosphate to formate and 3,4-dihydroxy-2-butanone 4-phosphate.</text>
</comment>
<feature type="binding site" evidence="20">
    <location>
        <position position="29"/>
    </location>
    <ligand>
        <name>Mg(2+)</name>
        <dbReference type="ChEBI" id="CHEBI:18420"/>
        <label>1</label>
    </ligand>
</feature>
<feature type="binding site" evidence="20">
    <location>
        <position position="274"/>
    </location>
    <ligand>
        <name>GTP</name>
        <dbReference type="ChEBI" id="CHEBI:37565"/>
    </ligand>
</feature>
<feature type="active site" description="Nucleophile; for GTP cyclohydrolase activity" evidence="20">
    <location>
        <position position="333"/>
    </location>
</feature>
<evidence type="ECO:0000256" key="11">
    <source>
        <dbReference type="ARBA" id="ARBA00022801"/>
    </source>
</evidence>
<keyword evidence="9 20" id="KW-0479">Metal-binding</keyword>
<feature type="binding site" evidence="20">
    <location>
        <position position="165"/>
    </location>
    <ligand>
        <name>D-ribulose 5-phosphate</name>
        <dbReference type="ChEBI" id="CHEBI:58121"/>
    </ligand>
</feature>
<dbReference type="FunFam" id="3.90.870.10:FF:000001">
    <property type="entry name" value="Riboflavin biosynthesis protein RibBA"/>
    <property type="match status" value="1"/>
</dbReference>
<comment type="cofactor">
    <cofactor evidence="20">
        <name>Zn(2+)</name>
        <dbReference type="ChEBI" id="CHEBI:29105"/>
    </cofactor>
    <text evidence="20">Binds 1 zinc ion per subunit.</text>
</comment>
<dbReference type="GO" id="GO:0003935">
    <property type="term" value="F:GTP cyclohydrolase II activity"/>
    <property type="evidence" value="ECO:0007669"/>
    <property type="project" value="UniProtKB-UniRule"/>
</dbReference>
<dbReference type="PIRSF" id="PIRSF001259">
    <property type="entry name" value="RibA"/>
    <property type="match status" value="1"/>
</dbReference>
<feature type="binding site" evidence="20">
    <location>
        <begin position="141"/>
        <end position="145"/>
    </location>
    <ligand>
        <name>D-ribulose 5-phosphate</name>
        <dbReference type="ChEBI" id="CHEBI:58121"/>
    </ligand>
</feature>
<dbReference type="EC" id="3.5.4.25" evidence="20"/>
<feature type="binding site" evidence="20">
    <location>
        <position position="269"/>
    </location>
    <ligand>
        <name>Zn(2+)</name>
        <dbReference type="ChEBI" id="CHEBI:29105"/>
        <note>catalytic</note>
    </ligand>
</feature>
<dbReference type="EMBL" id="NIGF01000003">
    <property type="protein sequence ID" value="PQV64867.1"/>
    <property type="molecule type" value="Genomic_DNA"/>
</dbReference>
<evidence type="ECO:0000256" key="20">
    <source>
        <dbReference type="HAMAP-Rule" id="MF_01283"/>
    </source>
</evidence>
<name>A0A2S8SVP5_9BACT</name>
<keyword evidence="12 20" id="KW-0862">Zinc</keyword>
<evidence type="ECO:0000256" key="7">
    <source>
        <dbReference type="ARBA" id="ARBA00008976"/>
    </source>
</evidence>
<feature type="binding site" evidence="20">
    <location>
        <begin position="253"/>
        <end position="257"/>
    </location>
    <ligand>
        <name>GTP</name>
        <dbReference type="ChEBI" id="CHEBI:37565"/>
    </ligand>
</feature>
<proteinExistence type="inferred from homology"/>
<dbReference type="AlphaFoldDB" id="A0A2S8SVP5"/>
<dbReference type="InterPro" id="IPR016299">
    <property type="entry name" value="Riboflavin_synth_RibBA"/>
</dbReference>
<evidence type="ECO:0000313" key="22">
    <source>
        <dbReference type="EMBL" id="PQV64867.1"/>
    </source>
</evidence>
<dbReference type="GO" id="GO:0005829">
    <property type="term" value="C:cytosol"/>
    <property type="evidence" value="ECO:0007669"/>
    <property type="project" value="TreeGrafter"/>
</dbReference>
<evidence type="ECO:0000256" key="16">
    <source>
        <dbReference type="ARBA" id="ARBA00023239"/>
    </source>
</evidence>
<keyword evidence="15 20" id="KW-0464">Manganese</keyword>
<dbReference type="GO" id="GO:0009231">
    <property type="term" value="P:riboflavin biosynthetic process"/>
    <property type="evidence" value="ECO:0007669"/>
    <property type="project" value="UniProtKB-UniRule"/>
</dbReference>
<dbReference type="InterPro" id="IPR036144">
    <property type="entry name" value="RibA-like_sf"/>
</dbReference>
<dbReference type="UniPathway" id="UPA00275">
    <property type="reaction ID" value="UER00399"/>
</dbReference>
<feature type="binding site" evidence="20">
    <location>
        <position position="359"/>
    </location>
    <ligand>
        <name>GTP</name>
        <dbReference type="ChEBI" id="CHEBI:37565"/>
    </ligand>
</feature>
<feature type="binding site" evidence="20">
    <location>
        <position position="271"/>
    </location>
    <ligand>
        <name>Zn(2+)</name>
        <dbReference type="ChEBI" id="CHEBI:29105"/>
        <note>catalytic</note>
    </ligand>
</feature>
<comment type="similarity">
    <text evidence="6 20">In the N-terminal section; belongs to the DHBP synthase family.</text>
</comment>
<dbReference type="NCBIfam" id="NF006803">
    <property type="entry name" value="PRK09311.1"/>
    <property type="match status" value="1"/>
</dbReference>
<dbReference type="SUPFAM" id="SSF55821">
    <property type="entry name" value="YrdC/RibB"/>
    <property type="match status" value="1"/>
</dbReference>
<feature type="region of interest" description="GTP cyclohydrolase II" evidence="20">
    <location>
        <begin position="203"/>
        <end position="413"/>
    </location>
</feature>
<sequence length="413" mass="45506">MSEFSTIEAALEDFKAGKFIIVTDDEARENEGDLIMAAEFVDAKSINWMLRRTSGIICVPMEGARLDELQLGAMTERNTDRRGTAYTVSVDAREGTTTGISASDRAQTVRVLADKSSKPGDLLRPGHMFPLRAREGGVLTRAGHTEAAVDLCKLTNLSPCAIICEIVDDDGEPARLPFLSEMAREFDLKIITVEALIRYRRQHEKLVEKVAEARLPTAFGEFRAVAYESIIDRTPYLALVKGDITSESRPLVRVHSGCLTGDALLSLRCDCGEQLHAAMNAINEAGEGILLYIEHHEGRGIGIINKMRAYELQDQGADTEEANLALGFVSDAREYGTGAQVLYDLGVRNMRLLTNNPSKRIGLEGYGLQIVERVPLRPTVNADNEKYLRTKQGKMGHILGFAPTEDLIEQPDL</sequence>
<keyword evidence="11 20" id="KW-0378">Hydrolase</keyword>
<dbReference type="Proteomes" id="UP000237684">
    <property type="component" value="Unassembled WGS sequence"/>
</dbReference>
<feature type="binding site" evidence="20">
    <location>
        <position position="354"/>
    </location>
    <ligand>
        <name>GTP</name>
        <dbReference type="ChEBI" id="CHEBI:37565"/>
    </ligand>
</feature>
<reference evidence="22 23" key="1">
    <citation type="journal article" date="2018" name="Syst. Appl. Microbiol.">
        <title>Abditibacterium utsteinense sp. nov., the first cultivated member of candidate phylum FBP, isolated from ice-free Antarctic soil samples.</title>
        <authorList>
            <person name="Tahon G."/>
            <person name="Tytgat B."/>
            <person name="Lebbe L."/>
            <person name="Carlier A."/>
            <person name="Willems A."/>
        </authorList>
    </citation>
    <scope>NUCLEOTIDE SEQUENCE [LARGE SCALE GENOMIC DNA]</scope>
    <source>
        <strain evidence="22 23">LMG 29911</strain>
    </source>
</reference>
<keyword evidence="13 20" id="KW-0460">Magnesium</keyword>
<evidence type="ECO:0000256" key="13">
    <source>
        <dbReference type="ARBA" id="ARBA00022842"/>
    </source>
</evidence>
<comment type="cofactor">
    <cofactor evidence="2">
        <name>Mn(2+)</name>
        <dbReference type="ChEBI" id="CHEBI:29035"/>
    </cofactor>
</comment>
<evidence type="ECO:0000256" key="19">
    <source>
        <dbReference type="ARBA" id="ARBA00049295"/>
    </source>
</evidence>
<dbReference type="NCBIfam" id="TIGR00506">
    <property type="entry name" value="ribB"/>
    <property type="match status" value="1"/>
</dbReference>
<dbReference type="InterPro" id="IPR000926">
    <property type="entry name" value="RibA"/>
</dbReference>
<dbReference type="GO" id="GO:0008686">
    <property type="term" value="F:3,4-dihydroxy-2-butanone-4-phosphate synthase activity"/>
    <property type="evidence" value="ECO:0007669"/>
    <property type="project" value="UniProtKB-UniRule"/>
</dbReference>
<dbReference type="FunCoup" id="A0A2S8SVP5">
    <property type="interactions" value="332"/>
</dbReference>
<evidence type="ECO:0000256" key="9">
    <source>
        <dbReference type="ARBA" id="ARBA00022723"/>
    </source>
</evidence>
<accession>A0A2S8SVP5</accession>
<organism evidence="22 23">
    <name type="scientific">Abditibacterium utsteinense</name>
    <dbReference type="NCBI Taxonomy" id="1960156"/>
    <lineage>
        <taxon>Bacteria</taxon>
        <taxon>Pseudomonadati</taxon>
        <taxon>Abditibacteriota</taxon>
        <taxon>Abditibacteriia</taxon>
        <taxon>Abditibacteriales</taxon>
        <taxon>Abditibacteriaceae</taxon>
        <taxon>Abditibacterium</taxon>
    </lineage>
</organism>
<evidence type="ECO:0000256" key="15">
    <source>
        <dbReference type="ARBA" id="ARBA00023211"/>
    </source>
</evidence>
<feature type="region of interest" description="DHBP synthase" evidence="20">
    <location>
        <begin position="1"/>
        <end position="202"/>
    </location>
</feature>
<dbReference type="Pfam" id="PF00926">
    <property type="entry name" value="DHBP_synthase"/>
    <property type="match status" value="1"/>
</dbReference>
<dbReference type="RefSeq" id="WP_105482744.1">
    <property type="nucleotide sequence ID" value="NZ_NIGF01000003.1"/>
</dbReference>
<comment type="catalytic activity">
    <reaction evidence="1 20">
        <text>D-ribulose 5-phosphate = (2S)-2-hydroxy-3-oxobutyl phosphate + formate + H(+)</text>
        <dbReference type="Rhea" id="RHEA:18457"/>
        <dbReference type="ChEBI" id="CHEBI:15378"/>
        <dbReference type="ChEBI" id="CHEBI:15740"/>
        <dbReference type="ChEBI" id="CHEBI:58121"/>
        <dbReference type="ChEBI" id="CHEBI:58830"/>
        <dbReference type="EC" id="4.1.99.12"/>
    </reaction>
</comment>
<dbReference type="GO" id="GO:0030145">
    <property type="term" value="F:manganese ion binding"/>
    <property type="evidence" value="ECO:0007669"/>
    <property type="project" value="UniProtKB-UniRule"/>
</dbReference>
<comment type="function">
    <text evidence="18 20">Catalyzes the conversion of GTP to 2,5-diamino-6-ribosylamino-4(3H)-pyrimidinone 5'-phosphate (DARP), formate and pyrophosphate.</text>
</comment>
<dbReference type="GO" id="GO:0005525">
    <property type="term" value="F:GTP binding"/>
    <property type="evidence" value="ECO:0007669"/>
    <property type="project" value="UniProtKB-KW"/>
</dbReference>
<keyword evidence="17 20" id="KW-0511">Multifunctional enzyme</keyword>
<gene>
    <name evidence="20" type="primary">ribBA</name>
    <name evidence="22" type="ORF">B1R32_103134</name>
</gene>
<comment type="pathway">
    <text evidence="4 20">Cofactor biosynthesis; riboflavin biosynthesis; 5-amino-6-(D-ribitylamino)uracil from GTP: step 1/4.</text>
</comment>
<dbReference type="NCBIfam" id="NF001591">
    <property type="entry name" value="PRK00393.1"/>
    <property type="match status" value="1"/>
</dbReference>
<keyword evidence="10 20" id="KW-0547">Nucleotide-binding</keyword>
<dbReference type="HAMAP" id="MF_00179">
    <property type="entry name" value="RibA"/>
    <property type="match status" value="1"/>
</dbReference>
<comment type="catalytic activity">
    <reaction evidence="19 20">
        <text>GTP + 4 H2O = 2,5-diamino-6-hydroxy-4-(5-phosphoribosylamino)-pyrimidine + formate + 2 phosphate + 3 H(+)</text>
        <dbReference type="Rhea" id="RHEA:23704"/>
        <dbReference type="ChEBI" id="CHEBI:15377"/>
        <dbReference type="ChEBI" id="CHEBI:15378"/>
        <dbReference type="ChEBI" id="CHEBI:15740"/>
        <dbReference type="ChEBI" id="CHEBI:37565"/>
        <dbReference type="ChEBI" id="CHEBI:43474"/>
        <dbReference type="ChEBI" id="CHEBI:58614"/>
        <dbReference type="EC" id="3.5.4.25"/>
    </reaction>
</comment>
<comment type="caution">
    <text evidence="22">The sequence shown here is derived from an EMBL/GenBank/DDBJ whole genome shotgun (WGS) entry which is preliminary data.</text>
</comment>
<dbReference type="GO" id="GO:0000287">
    <property type="term" value="F:magnesium ion binding"/>
    <property type="evidence" value="ECO:0007669"/>
    <property type="project" value="UniProtKB-UniRule"/>
</dbReference>
<evidence type="ECO:0000256" key="6">
    <source>
        <dbReference type="ARBA" id="ARBA00005520"/>
    </source>
</evidence>
<evidence type="ECO:0000256" key="14">
    <source>
        <dbReference type="ARBA" id="ARBA00023134"/>
    </source>
</evidence>
<evidence type="ECO:0000256" key="10">
    <source>
        <dbReference type="ARBA" id="ARBA00022741"/>
    </source>
</evidence>
<dbReference type="InterPro" id="IPR032677">
    <property type="entry name" value="GTP_cyclohydro_II"/>
</dbReference>
<evidence type="ECO:0000256" key="8">
    <source>
        <dbReference type="ARBA" id="ARBA00022619"/>
    </source>
</evidence>
<dbReference type="Gene3D" id="3.90.870.10">
    <property type="entry name" value="DHBP synthase"/>
    <property type="match status" value="1"/>
</dbReference>
<evidence type="ECO:0000256" key="18">
    <source>
        <dbReference type="ARBA" id="ARBA00043932"/>
    </source>
</evidence>
<comment type="cofactor">
    <cofactor evidence="20">
        <name>Mg(2+)</name>
        <dbReference type="ChEBI" id="CHEBI:18420"/>
    </cofactor>
    <cofactor evidence="20">
        <name>Mn(2+)</name>
        <dbReference type="ChEBI" id="CHEBI:29035"/>
    </cofactor>
    <text evidence="20">Binds 2 divalent metal cations per subunit. Magnesium or manganese.</text>
</comment>
<dbReference type="EC" id="4.1.99.12" evidence="20"/>
<evidence type="ECO:0000259" key="21">
    <source>
        <dbReference type="Pfam" id="PF00925"/>
    </source>
</evidence>
<feature type="site" description="Essential for DHBP synthase activity" evidence="20">
    <location>
        <position position="165"/>
    </location>
</feature>
<feature type="site" description="Essential for DHBP synthase activity" evidence="20">
    <location>
        <position position="127"/>
    </location>
</feature>
<evidence type="ECO:0000256" key="12">
    <source>
        <dbReference type="ARBA" id="ARBA00022833"/>
    </source>
</evidence>
<dbReference type="InterPro" id="IPR017945">
    <property type="entry name" value="DHBP_synth_RibB-like_a/b_dom"/>
</dbReference>
<dbReference type="NCBIfam" id="TIGR00505">
    <property type="entry name" value="ribA"/>
    <property type="match status" value="1"/>
</dbReference>
<dbReference type="InParanoid" id="A0A2S8SVP5"/>
<evidence type="ECO:0000256" key="1">
    <source>
        <dbReference type="ARBA" id="ARBA00000141"/>
    </source>
</evidence>
<keyword evidence="14 20" id="KW-0342">GTP-binding</keyword>
<evidence type="ECO:0000256" key="5">
    <source>
        <dbReference type="ARBA" id="ARBA00004904"/>
    </source>
</evidence>
<protein>
    <recommendedName>
        <fullName evidence="20">Riboflavin biosynthesis protein RibBA</fullName>
    </recommendedName>
    <domain>
        <recommendedName>
            <fullName evidence="20">3,4-dihydroxy-2-butanone 4-phosphate synthase</fullName>
            <shortName evidence="20">DHBP synthase</shortName>
            <ecNumber evidence="20">4.1.99.12</ecNumber>
        </recommendedName>
    </domain>
    <domain>
        <recommendedName>
            <fullName evidence="20">GTP cyclohydrolase-2</fullName>
            <ecNumber evidence="20">3.5.4.25</ecNumber>
        </recommendedName>
        <alternativeName>
            <fullName evidence="20">GTP cyclohydrolase II</fullName>
        </alternativeName>
    </domain>
</protein>
<comment type="similarity">
    <text evidence="7 20">In the C-terminal section; belongs to the GTP cyclohydrolase II family.</text>
</comment>
<comment type="pathway">
    <text evidence="5 20">Cofactor biosynthesis; riboflavin biosynthesis; 2-hydroxy-3-oxobutyl phosphate from D-ribulose 5-phosphate: step 1/1.</text>
</comment>
<feature type="binding site" evidence="20">
    <location>
        <position position="258"/>
    </location>
    <ligand>
        <name>Zn(2+)</name>
        <dbReference type="ChEBI" id="CHEBI:29105"/>
        <note>catalytic</note>
    </ligand>
</feature>
<dbReference type="Pfam" id="PF00925">
    <property type="entry name" value="GTP_cyclohydro2"/>
    <property type="match status" value="1"/>
</dbReference>
<feature type="active site" description="Proton acceptor; for GTP cyclohydrolase activity" evidence="20">
    <location>
        <position position="331"/>
    </location>
</feature>
<feature type="binding site" evidence="20">
    <location>
        <begin position="297"/>
        <end position="299"/>
    </location>
    <ligand>
        <name>GTP</name>
        <dbReference type="ChEBI" id="CHEBI:37565"/>
    </ligand>
</feature>
<dbReference type="PANTHER" id="PTHR21327:SF18">
    <property type="entry name" value="3,4-DIHYDROXY-2-BUTANONE 4-PHOSPHATE SYNTHASE"/>
    <property type="match status" value="1"/>
</dbReference>
<dbReference type="InterPro" id="IPR000422">
    <property type="entry name" value="DHBP_synthase_RibB"/>
</dbReference>
<dbReference type="HAMAP" id="MF_00180">
    <property type="entry name" value="RibB"/>
    <property type="match status" value="1"/>
</dbReference>
<dbReference type="GO" id="GO:0008270">
    <property type="term" value="F:zinc ion binding"/>
    <property type="evidence" value="ECO:0007669"/>
    <property type="project" value="UniProtKB-UniRule"/>
</dbReference>
<feature type="binding site" evidence="20">
    <location>
        <position position="319"/>
    </location>
    <ligand>
        <name>GTP</name>
        <dbReference type="ChEBI" id="CHEBI:37565"/>
    </ligand>
</feature>
<evidence type="ECO:0000256" key="3">
    <source>
        <dbReference type="ARBA" id="ARBA00002284"/>
    </source>
</evidence>
<dbReference type="SUPFAM" id="SSF142695">
    <property type="entry name" value="RibA-like"/>
    <property type="match status" value="1"/>
</dbReference>
<feature type="binding site" evidence="20">
    <location>
        <position position="144"/>
    </location>
    <ligand>
        <name>Mg(2+)</name>
        <dbReference type="ChEBI" id="CHEBI:18420"/>
        <label>2</label>
    </ligand>
</feature>